<proteinExistence type="predicted"/>
<sequence>MTLEDRIRELDPGRHVDADLAEGARARNLLRELIRENPHWASSSYTDSSTTPAPRTLARTRWLVAAAAASLGVTTFVLLDSDEGAYASWTAYPSGVAASTDSAGAQWCATWWRSGPETVGTDLHPVLTEQRGDLTLVVGEGTRGHESTCLVETSADDPEAIGAVAAQAHPGPAQPSQRSITLTLYDTISTGSSNPSPDDVVEAISVTTGRVGTDVARVVVNTPYLGPVQASIVHDRFAAWWPWEKAWSDSGYPALTFDLELKDGTVLEKVPLSQVDDRPNVP</sequence>
<keyword evidence="2" id="KW-1185">Reference proteome</keyword>
<dbReference type="EMBL" id="BMLB01000003">
    <property type="protein sequence ID" value="GGK70952.1"/>
    <property type="molecule type" value="Genomic_DNA"/>
</dbReference>
<evidence type="ECO:0000313" key="2">
    <source>
        <dbReference type="Proteomes" id="UP000662111"/>
    </source>
</evidence>
<reference evidence="2" key="1">
    <citation type="journal article" date="2019" name="Int. J. Syst. Evol. Microbiol.">
        <title>The Global Catalogue of Microorganisms (GCM) 10K type strain sequencing project: providing services to taxonomists for standard genome sequencing and annotation.</title>
        <authorList>
            <consortium name="The Broad Institute Genomics Platform"/>
            <consortium name="The Broad Institute Genome Sequencing Center for Infectious Disease"/>
            <person name="Wu L."/>
            <person name="Ma J."/>
        </authorList>
    </citation>
    <scope>NUCLEOTIDE SEQUENCE [LARGE SCALE GENOMIC DNA]</scope>
    <source>
        <strain evidence="2">CGMCC 1.5362</strain>
    </source>
</reference>
<dbReference type="Proteomes" id="UP000662111">
    <property type="component" value="Unassembled WGS sequence"/>
</dbReference>
<dbReference type="RefSeq" id="WP_022921226.1">
    <property type="nucleotide sequence ID" value="NZ_BMLB01000003.1"/>
</dbReference>
<evidence type="ECO:0000313" key="1">
    <source>
        <dbReference type="EMBL" id="GGK70952.1"/>
    </source>
</evidence>
<gene>
    <name evidence="1" type="ORF">GCM10011509_19240</name>
</gene>
<comment type="caution">
    <text evidence="1">The sequence shown here is derived from an EMBL/GenBank/DDBJ whole genome shotgun (WGS) entry which is preliminary data.</text>
</comment>
<name>A0ABQ2F867_9MICO</name>
<protein>
    <submittedName>
        <fullName evidence="1">Uncharacterized protein</fullName>
    </submittedName>
</protein>
<accession>A0ABQ2F867</accession>
<organism evidence="1 2">
    <name type="scientific">Ornithinimicrobium pekingense</name>
    <dbReference type="NCBI Taxonomy" id="384677"/>
    <lineage>
        <taxon>Bacteria</taxon>
        <taxon>Bacillati</taxon>
        <taxon>Actinomycetota</taxon>
        <taxon>Actinomycetes</taxon>
        <taxon>Micrococcales</taxon>
        <taxon>Ornithinimicrobiaceae</taxon>
        <taxon>Ornithinimicrobium</taxon>
    </lineage>
</organism>